<proteinExistence type="predicted"/>
<evidence type="ECO:0000313" key="2">
    <source>
        <dbReference type="EMBL" id="GAA3896754.1"/>
    </source>
</evidence>
<evidence type="ECO:0000256" key="1">
    <source>
        <dbReference type="SAM" id="MobiDB-lite"/>
    </source>
</evidence>
<dbReference type="EMBL" id="BAAAZA010000036">
    <property type="protein sequence ID" value="GAA3896754.1"/>
    <property type="molecule type" value="Genomic_DNA"/>
</dbReference>
<evidence type="ECO:0000313" key="3">
    <source>
        <dbReference type="Proteomes" id="UP001501563"/>
    </source>
</evidence>
<accession>A0ABP7LC69</accession>
<sequence length="102" mass="10589">MRDGVRVPAAGEASGGGARLTGARGRDTVASPPIRPAAGTRTACGTRARFGEVPSGAPESGHGRRCRTPVVRGGFRARRGVHGTADVVRFRLNRGCVSIRIL</sequence>
<dbReference type="Proteomes" id="UP001501563">
    <property type="component" value="Unassembled WGS sequence"/>
</dbReference>
<feature type="region of interest" description="Disordered" evidence="1">
    <location>
        <begin position="1"/>
        <end position="40"/>
    </location>
</feature>
<reference evidence="3" key="1">
    <citation type="journal article" date="2019" name="Int. J. Syst. Evol. Microbiol.">
        <title>The Global Catalogue of Microorganisms (GCM) 10K type strain sequencing project: providing services to taxonomists for standard genome sequencing and annotation.</title>
        <authorList>
            <consortium name="The Broad Institute Genomics Platform"/>
            <consortium name="The Broad Institute Genome Sequencing Center for Infectious Disease"/>
            <person name="Wu L."/>
            <person name="Ma J."/>
        </authorList>
    </citation>
    <scope>NUCLEOTIDE SEQUENCE [LARGE SCALE GENOMIC DNA]</scope>
    <source>
        <strain evidence="3">JCM 16578</strain>
    </source>
</reference>
<comment type="caution">
    <text evidence="2">The sequence shown here is derived from an EMBL/GenBank/DDBJ whole genome shotgun (WGS) entry which is preliminary data.</text>
</comment>
<keyword evidence="3" id="KW-1185">Reference proteome</keyword>
<gene>
    <name evidence="2" type="ORF">GCM10022207_76380</name>
</gene>
<protein>
    <submittedName>
        <fullName evidence="2">Uncharacterized protein</fullName>
    </submittedName>
</protein>
<name>A0ABP7LC69_9ACTN</name>
<organism evidence="2 3">
    <name type="scientific">Streptomyces lannensis</name>
    <dbReference type="NCBI Taxonomy" id="766498"/>
    <lineage>
        <taxon>Bacteria</taxon>
        <taxon>Bacillati</taxon>
        <taxon>Actinomycetota</taxon>
        <taxon>Actinomycetes</taxon>
        <taxon>Kitasatosporales</taxon>
        <taxon>Streptomycetaceae</taxon>
        <taxon>Streptomyces</taxon>
    </lineage>
</organism>